<dbReference type="PANTHER" id="PTHR47369:SF1">
    <property type="entry name" value="BTB_POZ DOMAIN-CONTAINING PROTEIN"/>
    <property type="match status" value="1"/>
</dbReference>
<comment type="caution">
    <text evidence="1">The sequence shown here is derived from an EMBL/GenBank/DDBJ whole genome shotgun (WGS) entry which is preliminary data.</text>
</comment>
<dbReference type="STRING" id="35608.A0A2U1MKZ9"/>
<accession>A0A2U1MKZ9</accession>
<keyword evidence="2" id="KW-1185">Reference proteome</keyword>
<organism evidence="1 2">
    <name type="scientific">Artemisia annua</name>
    <name type="common">Sweet wormwood</name>
    <dbReference type="NCBI Taxonomy" id="35608"/>
    <lineage>
        <taxon>Eukaryota</taxon>
        <taxon>Viridiplantae</taxon>
        <taxon>Streptophyta</taxon>
        <taxon>Embryophyta</taxon>
        <taxon>Tracheophyta</taxon>
        <taxon>Spermatophyta</taxon>
        <taxon>Magnoliopsida</taxon>
        <taxon>eudicotyledons</taxon>
        <taxon>Gunneridae</taxon>
        <taxon>Pentapetalae</taxon>
        <taxon>asterids</taxon>
        <taxon>campanulids</taxon>
        <taxon>Asterales</taxon>
        <taxon>Asteraceae</taxon>
        <taxon>Asteroideae</taxon>
        <taxon>Anthemideae</taxon>
        <taxon>Artemisiinae</taxon>
        <taxon>Artemisia</taxon>
    </lineage>
</organism>
<reference evidence="1 2" key="1">
    <citation type="journal article" date="2018" name="Mol. Plant">
        <title>The genome of Artemisia annua provides insight into the evolution of Asteraceae family and artemisinin biosynthesis.</title>
        <authorList>
            <person name="Shen Q."/>
            <person name="Zhang L."/>
            <person name="Liao Z."/>
            <person name="Wang S."/>
            <person name="Yan T."/>
            <person name="Shi P."/>
            <person name="Liu M."/>
            <person name="Fu X."/>
            <person name="Pan Q."/>
            <person name="Wang Y."/>
            <person name="Lv Z."/>
            <person name="Lu X."/>
            <person name="Zhang F."/>
            <person name="Jiang W."/>
            <person name="Ma Y."/>
            <person name="Chen M."/>
            <person name="Hao X."/>
            <person name="Li L."/>
            <person name="Tang Y."/>
            <person name="Lv G."/>
            <person name="Zhou Y."/>
            <person name="Sun X."/>
            <person name="Brodelius P.E."/>
            <person name="Rose J.K.C."/>
            <person name="Tang K."/>
        </authorList>
    </citation>
    <scope>NUCLEOTIDE SEQUENCE [LARGE SCALE GENOMIC DNA]</scope>
    <source>
        <strain evidence="2">cv. Huhao1</strain>
        <tissue evidence="1">Leaf</tissue>
    </source>
</reference>
<dbReference type="OrthoDB" id="1903145at2759"/>
<evidence type="ECO:0000313" key="2">
    <source>
        <dbReference type="Proteomes" id="UP000245207"/>
    </source>
</evidence>
<dbReference type="EMBL" id="PKPP01004985">
    <property type="protein sequence ID" value="PWA61943.1"/>
    <property type="molecule type" value="Genomic_DNA"/>
</dbReference>
<proteinExistence type="predicted"/>
<evidence type="ECO:0000313" key="1">
    <source>
        <dbReference type="EMBL" id="PWA61943.1"/>
    </source>
</evidence>
<dbReference type="Proteomes" id="UP000245207">
    <property type="component" value="Unassembled WGS sequence"/>
</dbReference>
<protein>
    <submittedName>
        <fullName evidence="1">Uncharacterized protein</fullName>
    </submittedName>
</protein>
<gene>
    <name evidence="1" type="ORF">CTI12_AA364730</name>
</gene>
<dbReference type="AlphaFoldDB" id="A0A2U1MKZ9"/>
<sequence>MMMAGGDVNKNDLNRNAGNALLYECVETICLHAKMGGLDFVYLIVTKEKTVDIETSPATIDHRNMLHGPWKGATSPVLTLHVGDNNVNREAIGIALAYLYGNHPKLEDSSSKGKRSQQALNERDLVPVAQSGKVIGKSVQFLSMPTLWTFQEFEEKLTLMNLH</sequence>
<dbReference type="PANTHER" id="PTHR47369">
    <property type="entry name" value="BTB/POZ DOMAIN-CONTAINING PROTEIN"/>
    <property type="match status" value="1"/>
</dbReference>
<name>A0A2U1MKZ9_ARTAN</name>